<feature type="domain" description="ABC transmembrane type-1" evidence="8">
    <location>
        <begin position="86"/>
        <end position="275"/>
    </location>
</feature>
<reference evidence="9 10" key="1">
    <citation type="submission" date="2018-07" db="EMBL/GenBank/DDBJ databases">
        <title>Genome sequence of Nitratireductor thuwali#1536.</title>
        <authorList>
            <person name="Michoud G."/>
            <person name="Merlino G."/>
            <person name="Sefrji F.O."/>
            <person name="Daffonchio D."/>
        </authorList>
    </citation>
    <scope>NUCLEOTIDE SEQUENCE [LARGE SCALE GENOMIC DNA]</scope>
    <source>
        <strain evidence="9 10">Nit1536</strain>
        <plasmid evidence="9 10">p1536_1</plasmid>
    </source>
</reference>
<evidence type="ECO:0000313" key="9">
    <source>
        <dbReference type="EMBL" id="UUP19672.1"/>
    </source>
</evidence>
<evidence type="ECO:0000256" key="2">
    <source>
        <dbReference type="ARBA" id="ARBA00022448"/>
    </source>
</evidence>
<dbReference type="PANTHER" id="PTHR43386">
    <property type="entry name" value="OLIGOPEPTIDE TRANSPORT SYSTEM PERMEASE PROTEIN APPC"/>
    <property type="match status" value="1"/>
</dbReference>
<keyword evidence="9" id="KW-0614">Plasmid</keyword>
<dbReference type="Pfam" id="PF00528">
    <property type="entry name" value="BPD_transp_1"/>
    <property type="match status" value="1"/>
</dbReference>
<evidence type="ECO:0000256" key="5">
    <source>
        <dbReference type="ARBA" id="ARBA00022989"/>
    </source>
</evidence>
<comment type="similarity">
    <text evidence="7">Belongs to the binding-protein-dependent transport system permease family.</text>
</comment>
<evidence type="ECO:0000259" key="8">
    <source>
        <dbReference type="PROSITE" id="PS50928"/>
    </source>
</evidence>
<dbReference type="Proteomes" id="UP001342418">
    <property type="component" value="Plasmid p1536_1"/>
</dbReference>
<dbReference type="PANTHER" id="PTHR43386:SF25">
    <property type="entry name" value="PEPTIDE ABC TRANSPORTER PERMEASE PROTEIN"/>
    <property type="match status" value="1"/>
</dbReference>
<dbReference type="SUPFAM" id="SSF161098">
    <property type="entry name" value="MetI-like"/>
    <property type="match status" value="1"/>
</dbReference>
<dbReference type="InterPro" id="IPR000515">
    <property type="entry name" value="MetI-like"/>
</dbReference>
<gene>
    <name evidence="9" type="primary">ddpC_3</name>
    <name evidence="9" type="ORF">NTH_04184</name>
</gene>
<dbReference type="CDD" id="cd06261">
    <property type="entry name" value="TM_PBP2"/>
    <property type="match status" value="1"/>
</dbReference>
<proteinExistence type="inferred from homology"/>
<feature type="transmembrane region" description="Helical" evidence="7">
    <location>
        <begin position="134"/>
        <end position="161"/>
    </location>
</feature>
<protein>
    <submittedName>
        <fullName evidence="9">D,D-dipeptide transport system permease protein DdpC</fullName>
    </submittedName>
</protein>
<name>A0ABY5MPC0_9HYPH</name>
<evidence type="ECO:0000256" key="4">
    <source>
        <dbReference type="ARBA" id="ARBA00022692"/>
    </source>
</evidence>
<accession>A0ABY5MPC0</accession>
<keyword evidence="6 7" id="KW-0472">Membrane</keyword>
<evidence type="ECO:0000313" key="10">
    <source>
        <dbReference type="Proteomes" id="UP001342418"/>
    </source>
</evidence>
<keyword evidence="5 7" id="KW-1133">Transmembrane helix</keyword>
<keyword evidence="10" id="KW-1185">Reference proteome</keyword>
<evidence type="ECO:0000256" key="1">
    <source>
        <dbReference type="ARBA" id="ARBA00004651"/>
    </source>
</evidence>
<dbReference type="RefSeq" id="WP_338532131.1">
    <property type="nucleotide sequence ID" value="NZ_CP030942.1"/>
</dbReference>
<feature type="transmembrane region" description="Helical" evidence="7">
    <location>
        <begin position="90"/>
        <end position="114"/>
    </location>
</feature>
<dbReference type="Gene3D" id="1.10.3720.10">
    <property type="entry name" value="MetI-like"/>
    <property type="match status" value="1"/>
</dbReference>
<evidence type="ECO:0000256" key="3">
    <source>
        <dbReference type="ARBA" id="ARBA00022475"/>
    </source>
</evidence>
<dbReference type="EMBL" id="CP030942">
    <property type="protein sequence ID" value="UUP19672.1"/>
    <property type="molecule type" value="Genomic_DNA"/>
</dbReference>
<keyword evidence="3" id="KW-1003">Cell membrane</keyword>
<dbReference type="InterPro" id="IPR050366">
    <property type="entry name" value="BP-dependent_transpt_permease"/>
</dbReference>
<dbReference type="InterPro" id="IPR035906">
    <property type="entry name" value="MetI-like_sf"/>
</dbReference>
<keyword evidence="2 7" id="KW-0813">Transport</keyword>
<evidence type="ECO:0000256" key="7">
    <source>
        <dbReference type="RuleBase" id="RU363032"/>
    </source>
</evidence>
<keyword evidence="4 7" id="KW-0812">Transmembrane</keyword>
<evidence type="ECO:0000256" key="6">
    <source>
        <dbReference type="ARBA" id="ARBA00023136"/>
    </source>
</evidence>
<geneLocation type="plasmid" evidence="9 10">
    <name>p1536_1</name>
</geneLocation>
<organism evidence="9 10">
    <name type="scientific">Nitratireductor thuwali</name>
    <dbReference type="NCBI Taxonomy" id="2267699"/>
    <lineage>
        <taxon>Bacteria</taxon>
        <taxon>Pseudomonadati</taxon>
        <taxon>Pseudomonadota</taxon>
        <taxon>Alphaproteobacteria</taxon>
        <taxon>Hyphomicrobiales</taxon>
        <taxon>Phyllobacteriaceae</taxon>
        <taxon>Nitratireductor</taxon>
    </lineage>
</organism>
<feature type="transmembrane region" description="Helical" evidence="7">
    <location>
        <begin position="20"/>
        <end position="42"/>
    </location>
</feature>
<comment type="subcellular location">
    <subcellularLocation>
        <location evidence="1 7">Cell membrane</location>
        <topology evidence="1 7">Multi-pass membrane protein</topology>
    </subcellularLocation>
</comment>
<sequence length="288" mass="30704">MSVRTSPSRQEIQPFRPPIAAGLALGWILALLSLGLVVPLLAPLDANQVDLSARLLPPAGFGGSLEHPFGTDQLGRDLFARVCSAIRISLLLALVGTVAGACLGIALGFAAAHFGGLVDDLVTTLIDFQAALPFLVLAIASIAFLGTNIYVLLLLVSLYGWERYARLARGLALSHRNNRYVTAARTYGASWPTIYWRHILPNVSGILAVNATLNFPESLLLETTLSFLGLGVQPPNASLGSIMNAGRDHLFSAWWIAVVPGLLIFFTTFSLSVLGDMLNSGDMAERVA</sequence>
<dbReference type="PROSITE" id="PS50928">
    <property type="entry name" value="ABC_TM1"/>
    <property type="match status" value="1"/>
</dbReference>
<feature type="transmembrane region" description="Helical" evidence="7">
    <location>
        <begin position="253"/>
        <end position="274"/>
    </location>
</feature>